<proteinExistence type="predicted"/>
<dbReference type="SUPFAM" id="SSF52047">
    <property type="entry name" value="RNI-like"/>
    <property type="match status" value="1"/>
</dbReference>
<protein>
    <submittedName>
        <fullName evidence="1">Uncharacterized protein</fullName>
    </submittedName>
</protein>
<sequence length="234" mass="26270">MELCIRKICEDIDKYQSSSILPRDISQLIFSHLVDSCSLSDNCIEEFRDCALHAKSLICAWENVRDLLWNCSNLQALGLDCCDKISAHGIKHVGGFTNLTYLGFRKCCGPSAEAMKTLSGLMKLVKLEFERCPLIHGGLVHLEGLTNLESLTIRSCKWLVNFKELQISCNDITNVGVSYLRDLDKLVVLNLEGFDVTASCLVYLTAFTSLKSLNLNRCRQIDDGCEKFSAQQFE</sequence>
<dbReference type="Pfam" id="PF13516">
    <property type="entry name" value="LRR_6"/>
    <property type="match status" value="1"/>
</dbReference>
<accession>A0A9Q1MUN0</accession>
<dbReference type="OrthoDB" id="120976at2759"/>
<evidence type="ECO:0000313" key="1">
    <source>
        <dbReference type="EMBL" id="KAJ8568658.1"/>
    </source>
</evidence>
<dbReference type="Proteomes" id="UP001152561">
    <property type="component" value="Unassembled WGS sequence"/>
</dbReference>
<dbReference type="InterPro" id="IPR032675">
    <property type="entry name" value="LRR_dom_sf"/>
</dbReference>
<comment type="caution">
    <text evidence="1">The sequence shown here is derived from an EMBL/GenBank/DDBJ whole genome shotgun (WGS) entry which is preliminary data.</text>
</comment>
<dbReference type="EMBL" id="JAJAGQ010000003">
    <property type="protein sequence ID" value="KAJ8568658.1"/>
    <property type="molecule type" value="Genomic_DNA"/>
</dbReference>
<keyword evidence="2" id="KW-1185">Reference proteome</keyword>
<reference evidence="2" key="1">
    <citation type="journal article" date="2023" name="Proc. Natl. Acad. Sci. U.S.A.">
        <title>Genomic and structural basis for evolution of tropane alkaloid biosynthesis.</title>
        <authorList>
            <person name="Wanga Y.-J."/>
            <person name="Taina T."/>
            <person name="Yua J.-Y."/>
            <person name="Lia J."/>
            <person name="Xua B."/>
            <person name="Chenc J."/>
            <person name="D'Auriad J.C."/>
            <person name="Huanga J.-P."/>
            <person name="Huanga S.-X."/>
        </authorList>
    </citation>
    <scope>NUCLEOTIDE SEQUENCE [LARGE SCALE GENOMIC DNA]</scope>
    <source>
        <strain evidence="2">cv. KIB-2019</strain>
    </source>
</reference>
<organism evidence="1 2">
    <name type="scientific">Anisodus acutangulus</name>
    <dbReference type="NCBI Taxonomy" id="402998"/>
    <lineage>
        <taxon>Eukaryota</taxon>
        <taxon>Viridiplantae</taxon>
        <taxon>Streptophyta</taxon>
        <taxon>Embryophyta</taxon>
        <taxon>Tracheophyta</taxon>
        <taxon>Spermatophyta</taxon>
        <taxon>Magnoliopsida</taxon>
        <taxon>eudicotyledons</taxon>
        <taxon>Gunneridae</taxon>
        <taxon>Pentapetalae</taxon>
        <taxon>asterids</taxon>
        <taxon>lamiids</taxon>
        <taxon>Solanales</taxon>
        <taxon>Solanaceae</taxon>
        <taxon>Solanoideae</taxon>
        <taxon>Hyoscyameae</taxon>
        <taxon>Anisodus</taxon>
    </lineage>
</organism>
<dbReference type="Gene3D" id="3.80.10.10">
    <property type="entry name" value="Ribonuclease Inhibitor"/>
    <property type="match status" value="2"/>
</dbReference>
<dbReference type="AlphaFoldDB" id="A0A9Q1MUN0"/>
<name>A0A9Q1MUN0_9SOLA</name>
<evidence type="ECO:0000313" key="2">
    <source>
        <dbReference type="Proteomes" id="UP001152561"/>
    </source>
</evidence>
<dbReference type="InterPro" id="IPR001611">
    <property type="entry name" value="Leu-rich_rpt"/>
</dbReference>
<gene>
    <name evidence="1" type="ORF">K7X08_028191</name>
</gene>